<dbReference type="SUPFAM" id="SSF81606">
    <property type="entry name" value="PP2C-like"/>
    <property type="match status" value="1"/>
</dbReference>
<dbReference type="EMBL" id="MZGW01000001">
    <property type="protein sequence ID" value="OPJ56911.1"/>
    <property type="molecule type" value="Genomic_DNA"/>
</dbReference>
<dbReference type="PROSITE" id="PS51746">
    <property type="entry name" value="PPM_2"/>
    <property type="match status" value="1"/>
</dbReference>
<dbReference type="OrthoDB" id="9801841at2"/>
<dbReference type="InterPro" id="IPR015655">
    <property type="entry name" value="PP2C"/>
</dbReference>
<dbReference type="GO" id="GO:0004722">
    <property type="term" value="F:protein serine/threonine phosphatase activity"/>
    <property type="evidence" value="ECO:0007669"/>
    <property type="project" value="UniProtKB-EC"/>
</dbReference>
<dbReference type="SMART" id="SM00331">
    <property type="entry name" value="PP2C_SIG"/>
    <property type="match status" value="1"/>
</dbReference>
<keyword evidence="2" id="KW-0378">Hydrolase</keyword>
<evidence type="ECO:0000259" key="1">
    <source>
        <dbReference type="PROSITE" id="PS51746"/>
    </source>
</evidence>
<name>A0A1V4IA92_9FIRM</name>
<dbReference type="Gene3D" id="3.60.40.10">
    <property type="entry name" value="PPM-type phosphatase domain"/>
    <property type="match status" value="1"/>
</dbReference>
<dbReference type="InterPro" id="IPR036457">
    <property type="entry name" value="PPM-type-like_dom_sf"/>
</dbReference>
<dbReference type="Pfam" id="PF13672">
    <property type="entry name" value="PP2C_2"/>
    <property type="match status" value="1"/>
</dbReference>
<dbReference type="STRING" id="29349.CLOTH_01930"/>
<evidence type="ECO:0000313" key="2">
    <source>
        <dbReference type="EMBL" id="OPJ56911.1"/>
    </source>
</evidence>
<evidence type="ECO:0000313" key="3">
    <source>
        <dbReference type="Proteomes" id="UP000190140"/>
    </source>
</evidence>
<sequence length="248" mass="28080">MKHYAISDIGMVRKLNEDYYGVDSIQIDNECIYIYAVADGMGGHNKGEIASKLAIESILTYIKDKLSNINIVSDDNIFITLKSAYRSANDIIYNNSLQNEEYKGMGTTLTTCILYKNKLYIANVGDSRCYIYKNNKLTQVTKDNSLVQELIEKGIITKKDALTHPQRNVITRAIGTDERLKIDTYIEEIQENDKVILVTDGVTNYVSDDKIIQVLDTYKDSKTFCKKLVELANEKGGRDNITVLFISI</sequence>
<dbReference type="RefSeq" id="WP_079410301.1">
    <property type="nucleotide sequence ID" value="NZ_MZGW01000001.1"/>
</dbReference>
<proteinExistence type="predicted"/>
<dbReference type="Proteomes" id="UP000190140">
    <property type="component" value="Unassembled WGS sequence"/>
</dbReference>
<reference evidence="2 3" key="1">
    <citation type="submission" date="2017-03" db="EMBL/GenBank/DDBJ databases">
        <title>Genome sequence of Clostridium thermoalcaliphilum DSM 7309.</title>
        <authorList>
            <person name="Poehlein A."/>
            <person name="Daniel R."/>
        </authorList>
    </citation>
    <scope>NUCLEOTIDE SEQUENCE [LARGE SCALE GENOMIC DNA]</scope>
    <source>
        <strain evidence="2 3">DSM 7309</strain>
    </source>
</reference>
<dbReference type="NCBIfam" id="NF033484">
    <property type="entry name" value="Stp1_PP2C_phos"/>
    <property type="match status" value="1"/>
</dbReference>
<gene>
    <name evidence="2" type="primary">stp</name>
    <name evidence="2" type="ORF">CLOTH_01930</name>
</gene>
<dbReference type="SMART" id="SM00332">
    <property type="entry name" value="PP2Cc"/>
    <property type="match status" value="1"/>
</dbReference>
<keyword evidence="3" id="KW-1185">Reference proteome</keyword>
<protein>
    <submittedName>
        <fullName evidence="2">Serine/threonine phosphatase stp</fullName>
        <ecNumber evidence="2">3.1.3.16</ecNumber>
    </submittedName>
</protein>
<dbReference type="AlphaFoldDB" id="A0A1V4IA92"/>
<dbReference type="PANTHER" id="PTHR13832:SF860">
    <property type="entry name" value="PROTEIN PHOSPHATASE PHPP"/>
    <property type="match status" value="1"/>
</dbReference>
<accession>A0A1V4IA92</accession>
<organism evidence="2 3">
    <name type="scientific">Alkalithermobacter paradoxus</name>
    <dbReference type="NCBI Taxonomy" id="29349"/>
    <lineage>
        <taxon>Bacteria</taxon>
        <taxon>Bacillati</taxon>
        <taxon>Bacillota</taxon>
        <taxon>Clostridia</taxon>
        <taxon>Peptostreptococcales</taxon>
        <taxon>Tepidibacteraceae</taxon>
        <taxon>Alkalithermobacter</taxon>
    </lineage>
</organism>
<comment type="caution">
    <text evidence="2">The sequence shown here is derived from an EMBL/GenBank/DDBJ whole genome shotgun (WGS) entry which is preliminary data.</text>
</comment>
<dbReference type="EC" id="3.1.3.16" evidence="2"/>
<dbReference type="InterPro" id="IPR001932">
    <property type="entry name" value="PPM-type_phosphatase-like_dom"/>
</dbReference>
<feature type="domain" description="PPM-type phosphatase" evidence="1">
    <location>
        <begin position="19"/>
        <end position="248"/>
    </location>
</feature>
<dbReference type="PANTHER" id="PTHR13832">
    <property type="entry name" value="PROTEIN PHOSPHATASE 2C"/>
    <property type="match status" value="1"/>
</dbReference>
<dbReference type="CDD" id="cd00143">
    <property type="entry name" value="PP2Cc"/>
    <property type="match status" value="1"/>
</dbReference>